<feature type="compositionally biased region" description="Basic and acidic residues" evidence="1">
    <location>
        <begin position="193"/>
        <end position="203"/>
    </location>
</feature>
<feature type="compositionally biased region" description="Low complexity" evidence="1">
    <location>
        <begin position="135"/>
        <end position="150"/>
    </location>
</feature>
<feature type="region of interest" description="Disordered" evidence="1">
    <location>
        <begin position="128"/>
        <end position="209"/>
    </location>
</feature>
<sequence>MSLLQDISERLLVRSQEAILQLDVWIQRQRRLQELMEGEEEQEQGGDTNTNMDIRGTLPQFLEQYNTYMAQLNSLQVRVEFIRDTLVNKKNTGIRNQQLESNNSVDEQKYIQDLVHEFQDITQKLSELSTVRNPSTASSRSTSTKSSIESFKPKPLRIISRSNTHSHLHQQTSLDKKVSFNEDESNSSISHSRSMESLHENSKSLRNTKSMDVLKRSTFKNHSDFSKLLNSRQRLSINIFDDDLIANEDGNEFYNQYSDSDQATVISHGTPIRGADTPLLRRYNSHESILSFRKPTQSRQPNQILPYSSVRQPSMQSVAVNSNPIFSRMRPNATSKDLLSSFINKPQPNRLHQQKPKPNSNSLFGKWNFFNKFNSVTSEIGTTTTQLYPTNSSMSNKFNPNDIPSSASIREPVFDDSLHLEDLNDALNTELLL</sequence>
<feature type="compositionally biased region" description="Polar residues" evidence="1">
    <location>
        <begin position="160"/>
        <end position="173"/>
    </location>
</feature>
<dbReference type="GO" id="GO:0071563">
    <property type="term" value="C:Myo2p-Vac17p-Vac8p transport complex"/>
    <property type="evidence" value="ECO:0007669"/>
    <property type="project" value="EnsemblFungi"/>
</dbReference>
<name>G0VAW8_NAUCA</name>
<dbReference type="GO" id="GO:0000011">
    <property type="term" value="P:vacuole inheritance"/>
    <property type="evidence" value="ECO:0007669"/>
    <property type="project" value="EnsemblFungi"/>
</dbReference>
<dbReference type="HOGENOM" id="CLU_571186_0_0_1"/>
<dbReference type="GO" id="GO:0000329">
    <property type="term" value="C:fungal-type vacuole membrane"/>
    <property type="evidence" value="ECO:0007669"/>
    <property type="project" value="EnsemblFungi"/>
</dbReference>
<evidence type="ECO:0000313" key="3">
    <source>
        <dbReference type="Proteomes" id="UP000001640"/>
    </source>
</evidence>
<dbReference type="EMBL" id="HE576753">
    <property type="protein sequence ID" value="CCC68996.1"/>
    <property type="molecule type" value="Genomic_DNA"/>
</dbReference>
<evidence type="ECO:0000313" key="2">
    <source>
        <dbReference type="EMBL" id="CCC68996.1"/>
    </source>
</evidence>
<gene>
    <name evidence="2" type="primary">NCAS0B09120</name>
    <name evidence="2" type="ordered locus">NCAS_0B09120</name>
</gene>
<dbReference type="RefSeq" id="XP_003675365.1">
    <property type="nucleotide sequence ID" value="XM_003675317.1"/>
</dbReference>
<dbReference type="InterPro" id="IPR035293">
    <property type="entry name" value="Vac17"/>
</dbReference>
<dbReference type="eggNOG" id="ENOG502RZF2">
    <property type="taxonomic scope" value="Eukaryota"/>
</dbReference>
<proteinExistence type="predicted"/>
<accession>G0VAW8</accession>
<dbReference type="Pfam" id="PF17321">
    <property type="entry name" value="Vac17"/>
    <property type="match status" value="1"/>
</dbReference>
<dbReference type="FunCoup" id="G0VAW8">
    <property type="interactions" value="38"/>
</dbReference>
<dbReference type="STRING" id="1064592.G0VAW8"/>
<reference evidence="2 3" key="1">
    <citation type="journal article" date="2011" name="Proc. Natl. Acad. Sci. U.S.A.">
        <title>Evolutionary erosion of yeast sex chromosomes by mating-type switching accidents.</title>
        <authorList>
            <person name="Gordon J.L."/>
            <person name="Armisen D."/>
            <person name="Proux-Wera E."/>
            <person name="Oheigeartaigh S.S."/>
            <person name="Byrne K.P."/>
            <person name="Wolfe K.H."/>
        </authorList>
    </citation>
    <scope>NUCLEOTIDE SEQUENCE [LARGE SCALE GENOMIC DNA]</scope>
    <source>
        <strain evidence="3">ATCC 76901 / BCRC 22586 / CBS 4309 / NBRC 1992 / NRRL Y-12630</strain>
    </source>
</reference>
<evidence type="ECO:0000256" key="1">
    <source>
        <dbReference type="SAM" id="MobiDB-lite"/>
    </source>
</evidence>
<dbReference type="AlphaFoldDB" id="G0VAW8"/>
<dbReference type="OMA" id="DLWIQRQ"/>
<dbReference type="InParanoid" id="G0VAW8"/>
<dbReference type="KEGG" id="ncs:NCAS_0B09120"/>
<organism evidence="2 3">
    <name type="scientific">Naumovozyma castellii</name>
    <name type="common">Yeast</name>
    <name type="synonym">Saccharomyces castellii</name>
    <dbReference type="NCBI Taxonomy" id="27288"/>
    <lineage>
        <taxon>Eukaryota</taxon>
        <taxon>Fungi</taxon>
        <taxon>Dikarya</taxon>
        <taxon>Ascomycota</taxon>
        <taxon>Saccharomycotina</taxon>
        <taxon>Saccharomycetes</taxon>
        <taxon>Saccharomycetales</taxon>
        <taxon>Saccharomycetaceae</taxon>
        <taxon>Naumovozyma</taxon>
    </lineage>
</organism>
<keyword evidence="3" id="KW-1185">Reference proteome</keyword>
<dbReference type="OrthoDB" id="4070503at2759"/>
<dbReference type="GO" id="GO:0043495">
    <property type="term" value="F:protein-membrane adaptor activity"/>
    <property type="evidence" value="ECO:0007669"/>
    <property type="project" value="EnsemblFungi"/>
</dbReference>
<reference key="2">
    <citation type="submission" date="2011-08" db="EMBL/GenBank/DDBJ databases">
        <title>Genome sequence of Naumovozyma castellii.</title>
        <authorList>
            <person name="Gordon J.L."/>
            <person name="Armisen D."/>
            <person name="Proux-Wera E."/>
            <person name="OhEigeartaigh S.S."/>
            <person name="Byrne K.P."/>
            <person name="Wolfe K.H."/>
        </authorList>
    </citation>
    <scope>NUCLEOTIDE SEQUENCE</scope>
    <source>
        <strain>Type strain:CBS 4309</strain>
    </source>
</reference>
<dbReference type="GeneID" id="96902551"/>
<dbReference type="Proteomes" id="UP000001640">
    <property type="component" value="Chromosome 2"/>
</dbReference>
<protein>
    <submittedName>
        <fullName evidence="2">Uncharacterized protein</fullName>
    </submittedName>
</protein>